<sequence length="260" mass="30045">MKIRSFLLLISLLPFFAVAQQADSVLLKNTLTLQYEYFHFDKQFTNDWHITGLEYKHETKKAAILGRLNYANRLSKNGWQGELEAYPKFSKKVYSYAGIGYSANMPVFPKFRAGYSLYVNIPKAIELEAGFRYLYFDKSVLIAVAGIGYYTGNWFLQARSFMSDNNGFNLAGMFTVRRYFGEMNDYVWLQYGTGVSPDETRNIQFTTNQRLYSNRIIAGVRTSVKQKNLLLLSFGYSRDEYKPSTFGNQLYGSVGYGRRF</sequence>
<name>A0A4V1M813_9BACT</name>
<dbReference type="EMBL" id="SDHW01000001">
    <property type="protein sequence ID" value="RXK62252.1"/>
    <property type="molecule type" value="Genomic_DNA"/>
</dbReference>
<dbReference type="AlphaFoldDB" id="A0A4V1M813"/>
<keyword evidence="4" id="KW-1185">Reference proteome</keyword>
<comment type="caution">
    <text evidence="3">The sequence shown here is derived from an EMBL/GenBank/DDBJ whole genome shotgun (WGS) entry which is preliminary data.</text>
</comment>
<evidence type="ECO:0000259" key="2">
    <source>
        <dbReference type="Pfam" id="PF19413"/>
    </source>
</evidence>
<evidence type="ECO:0000313" key="3">
    <source>
        <dbReference type="EMBL" id="RXK62252.1"/>
    </source>
</evidence>
<dbReference type="RefSeq" id="WP_129129623.1">
    <property type="nucleotide sequence ID" value="NZ_SDHW01000001.1"/>
</dbReference>
<feature type="domain" description="YaiO beta-barrel" evidence="2">
    <location>
        <begin position="28"/>
        <end position="199"/>
    </location>
</feature>
<dbReference type="Proteomes" id="UP000290204">
    <property type="component" value="Unassembled WGS sequence"/>
</dbReference>
<dbReference type="NCBIfam" id="TIGR04390">
    <property type="entry name" value="OMP_YaiO_dom"/>
    <property type="match status" value="1"/>
</dbReference>
<feature type="signal peptide" evidence="1">
    <location>
        <begin position="1"/>
        <end position="19"/>
    </location>
</feature>
<reference evidence="3 4" key="1">
    <citation type="submission" date="2019-01" db="EMBL/GenBank/DDBJ databases">
        <title>Lacibacter sp. strain TTM-7.</title>
        <authorList>
            <person name="Chen W.-M."/>
        </authorList>
    </citation>
    <scope>NUCLEOTIDE SEQUENCE [LARGE SCALE GENOMIC DNA]</scope>
    <source>
        <strain evidence="3 4">TTM-7</strain>
    </source>
</reference>
<accession>A0A4V1M813</accession>
<dbReference type="InterPro" id="IPR030887">
    <property type="entry name" value="Beta-barrel_YaiO"/>
</dbReference>
<proteinExistence type="predicted"/>
<dbReference type="Pfam" id="PF19413">
    <property type="entry name" value="YaiO"/>
    <property type="match status" value="1"/>
</dbReference>
<organism evidence="3 4">
    <name type="scientific">Lacibacter luteus</name>
    <dbReference type="NCBI Taxonomy" id="2508719"/>
    <lineage>
        <taxon>Bacteria</taxon>
        <taxon>Pseudomonadati</taxon>
        <taxon>Bacteroidota</taxon>
        <taxon>Chitinophagia</taxon>
        <taxon>Chitinophagales</taxon>
        <taxon>Chitinophagaceae</taxon>
        <taxon>Lacibacter</taxon>
    </lineage>
</organism>
<protein>
    <submittedName>
        <fullName evidence="3">YaiO family outer membrane beta-barrel protein</fullName>
    </submittedName>
</protein>
<evidence type="ECO:0000256" key="1">
    <source>
        <dbReference type="SAM" id="SignalP"/>
    </source>
</evidence>
<evidence type="ECO:0000313" key="4">
    <source>
        <dbReference type="Proteomes" id="UP000290204"/>
    </source>
</evidence>
<gene>
    <name evidence="3" type="primary">yaiO</name>
    <name evidence="3" type="ORF">ESA94_04370</name>
</gene>
<keyword evidence="1" id="KW-0732">Signal</keyword>
<feature type="chain" id="PRO_5020572007" evidence="1">
    <location>
        <begin position="20"/>
        <end position="260"/>
    </location>
</feature>
<dbReference type="OrthoDB" id="691989at2"/>